<dbReference type="InterPro" id="IPR036291">
    <property type="entry name" value="NAD(P)-bd_dom_sf"/>
</dbReference>
<dbReference type="Pfam" id="PF01370">
    <property type="entry name" value="Epimerase"/>
    <property type="match status" value="1"/>
</dbReference>
<dbReference type="InterPro" id="IPR051783">
    <property type="entry name" value="NAD(P)-dependent_oxidoreduct"/>
</dbReference>
<dbReference type="OrthoDB" id="596910at2"/>
<sequence>MILITGGTGMVGMHLLLALTKEETMVRAIYRTEDKVTKVEDFFAFAKAESQFSRIHWFEADITDIPSLNEAFKGITRVYHCAALISFDPYDYHKLKKVNTEGTANVVNLCLFHNVVKLCYLSSIATLAKTPNKPITEENYWNPDAENSVYAITKYGAEMEVWRGTQEGLPAVILNPGVILGEGNYNSGSGAIFKRLYDGLNYYSAGSTGVIDVKDLVEAMLEAMDKPMMCERFILISQNISYKELVSSVSLSLGLKSKTKRVSLFALQLFRCYDLIKGWFVRRRQLTRVDVHALQETSVYDNSKALTNLSLNLTPLKKSLERISQHFLHFKSTKEL</sequence>
<dbReference type="GO" id="GO:0004029">
    <property type="term" value="F:aldehyde dehydrogenase (NAD+) activity"/>
    <property type="evidence" value="ECO:0007669"/>
    <property type="project" value="TreeGrafter"/>
</dbReference>
<reference evidence="2 3" key="1">
    <citation type="submission" date="2018-10" db="EMBL/GenBank/DDBJ databases">
        <title>Dokdonia luteus sp. nov., isolated from sea water.</title>
        <authorList>
            <person name="Zhou L.Y."/>
            <person name="Du Z.J."/>
        </authorList>
    </citation>
    <scope>NUCLEOTIDE SEQUENCE [LARGE SCALE GENOMIC DNA]</scope>
    <source>
        <strain evidence="2 3">SH27</strain>
    </source>
</reference>
<dbReference type="SUPFAM" id="SSF51735">
    <property type="entry name" value="NAD(P)-binding Rossmann-fold domains"/>
    <property type="match status" value="1"/>
</dbReference>
<dbReference type="GO" id="GO:0005737">
    <property type="term" value="C:cytoplasm"/>
    <property type="evidence" value="ECO:0007669"/>
    <property type="project" value="TreeGrafter"/>
</dbReference>
<dbReference type="Gene3D" id="3.40.50.720">
    <property type="entry name" value="NAD(P)-binding Rossmann-like Domain"/>
    <property type="match status" value="1"/>
</dbReference>
<accession>A0A3M0G303</accession>
<feature type="domain" description="NAD-dependent epimerase/dehydratase" evidence="1">
    <location>
        <begin position="2"/>
        <end position="227"/>
    </location>
</feature>
<evidence type="ECO:0000259" key="1">
    <source>
        <dbReference type="Pfam" id="PF01370"/>
    </source>
</evidence>
<keyword evidence="3" id="KW-1185">Reference proteome</keyword>
<dbReference type="PANTHER" id="PTHR48079:SF6">
    <property type="entry name" value="NAD(P)-BINDING DOMAIN-CONTAINING PROTEIN-RELATED"/>
    <property type="match status" value="1"/>
</dbReference>
<comment type="caution">
    <text evidence="2">The sequence shown here is derived from an EMBL/GenBank/DDBJ whole genome shotgun (WGS) entry which is preliminary data.</text>
</comment>
<evidence type="ECO:0000313" key="2">
    <source>
        <dbReference type="EMBL" id="RMB58527.1"/>
    </source>
</evidence>
<dbReference type="PANTHER" id="PTHR48079">
    <property type="entry name" value="PROTEIN YEEZ"/>
    <property type="match status" value="1"/>
</dbReference>
<dbReference type="Proteomes" id="UP000281985">
    <property type="component" value="Unassembled WGS sequence"/>
</dbReference>
<evidence type="ECO:0000313" key="3">
    <source>
        <dbReference type="Proteomes" id="UP000281985"/>
    </source>
</evidence>
<protein>
    <submittedName>
        <fullName evidence="2">NAD-dependent epimerase/dehydratase family protein</fullName>
    </submittedName>
</protein>
<proteinExistence type="predicted"/>
<gene>
    <name evidence="2" type="ORF">EAX61_09485</name>
</gene>
<dbReference type="AlphaFoldDB" id="A0A3M0G303"/>
<name>A0A3M0G303_9FLAO</name>
<dbReference type="InterPro" id="IPR001509">
    <property type="entry name" value="Epimerase_deHydtase"/>
</dbReference>
<organism evidence="2 3">
    <name type="scientific">Dokdonia sinensis</name>
    <dbReference type="NCBI Taxonomy" id="2479847"/>
    <lineage>
        <taxon>Bacteria</taxon>
        <taxon>Pseudomonadati</taxon>
        <taxon>Bacteroidota</taxon>
        <taxon>Flavobacteriia</taxon>
        <taxon>Flavobacteriales</taxon>
        <taxon>Flavobacteriaceae</taxon>
        <taxon>Dokdonia</taxon>
    </lineage>
</organism>
<dbReference type="EMBL" id="REFV01000008">
    <property type="protein sequence ID" value="RMB58527.1"/>
    <property type="molecule type" value="Genomic_DNA"/>
</dbReference>